<gene>
    <name evidence="2" type="ORF">LTR62_001556</name>
</gene>
<accession>A0AAN7YI24</accession>
<comment type="caution">
    <text evidence="2">The sequence shown here is derived from an EMBL/GenBank/DDBJ whole genome shotgun (WGS) entry which is preliminary data.</text>
</comment>
<reference evidence="2" key="1">
    <citation type="submission" date="2023-08" db="EMBL/GenBank/DDBJ databases">
        <title>Black Yeasts Isolated from many extreme environments.</title>
        <authorList>
            <person name="Coleine C."/>
            <person name="Stajich J.E."/>
            <person name="Selbmann L."/>
        </authorList>
    </citation>
    <scope>NUCLEOTIDE SEQUENCE</scope>
    <source>
        <strain evidence="2">CCFEE 5401</strain>
    </source>
</reference>
<dbReference type="AlphaFoldDB" id="A0AAN7YI24"/>
<sequence>MTEERYFGVGPGEAQGPPPPSPRPAQRGIPSWEYTNLAMPRGEKGESMVEVFAKLAAEAKQVCDEMIARGEDPGDGKPPPPKPKKEKEKEKRRKPYIEPPNVDEEGLEAMSEDPLITGYAERSKGAFVACYEMASLPTFPPYKPPPPREEVVYERQSTFAEQEMSWRRAGEERAKASLPNLRYTYPGMNEEGKVTEARIKQLEKDVKSYGSYLLHPSSGGVSTIVRTVGQGTAAMQNDEDVKEAVLRKRHEAE</sequence>
<feature type="region of interest" description="Disordered" evidence="1">
    <location>
        <begin position="64"/>
        <end position="108"/>
    </location>
</feature>
<evidence type="ECO:0000313" key="3">
    <source>
        <dbReference type="Proteomes" id="UP001310890"/>
    </source>
</evidence>
<protein>
    <submittedName>
        <fullName evidence="2">Uncharacterized protein</fullName>
    </submittedName>
</protein>
<dbReference type="EMBL" id="JAVRRL010000013">
    <property type="protein sequence ID" value="KAK5115356.1"/>
    <property type="molecule type" value="Genomic_DNA"/>
</dbReference>
<dbReference type="Proteomes" id="UP001310890">
    <property type="component" value="Unassembled WGS sequence"/>
</dbReference>
<feature type="region of interest" description="Disordered" evidence="1">
    <location>
        <begin position="1"/>
        <end position="30"/>
    </location>
</feature>
<evidence type="ECO:0000313" key="2">
    <source>
        <dbReference type="EMBL" id="KAK5115356.1"/>
    </source>
</evidence>
<name>A0AAN7YI24_9PEZI</name>
<evidence type="ECO:0000256" key="1">
    <source>
        <dbReference type="SAM" id="MobiDB-lite"/>
    </source>
</evidence>
<proteinExistence type="predicted"/>
<organism evidence="2 3">
    <name type="scientific">Meristemomyces frigidus</name>
    <dbReference type="NCBI Taxonomy" id="1508187"/>
    <lineage>
        <taxon>Eukaryota</taxon>
        <taxon>Fungi</taxon>
        <taxon>Dikarya</taxon>
        <taxon>Ascomycota</taxon>
        <taxon>Pezizomycotina</taxon>
        <taxon>Dothideomycetes</taxon>
        <taxon>Dothideomycetidae</taxon>
        <taxon>Mycosphaerellales</taxon>
        <taxon>Teratosphaeriaceae</taxon>
        <taxon>Meristemomyces</taxon>
    </lineage>
</organism>
<feature type="compositionally biased region" description="Basic and acidic residues" evidence="1">
    <location>
        <begin position="64"/>
        <end position="75"/>
    </location>
</feature>